<feature type="transmembrane region" description="Helical" evidence="1">
    <location>
        <begin position="322"/>
        <end position="343"/>
    </location>
</feature>
<dbReference type="SUPFAM" id="SSF52096">
    <property type="entry name" value="ClpP/crotonase"/>
    <property type="match status" value="1"/>
</dbReference>
<keyword evidence="1" id="KW-1133">Transmembrane helix</keyword>
<dbReference type="InterPro" id="IPR012340">
    <property type="entry name" value="NA-bd_OB-fold"/>
</dbReference>
<dbReference type="InterPro" id="IPR056739">
    <property type="entry name" value="NfeD_membrane"/>
</dbReference>
<dbReference type="Gene3D" id="2.40.50.140">
    <property type="entry name" value="Nucleic acid-binding proteins"/>
    <property type="match status" value="1"/>
</dbReference>
<evidence type="ECO:0000313" key="4">
    <source>
        <dbReference type="EMBL" id="HFK20259.1"/>
    </source>
</evidence>
<dbReference type="InterPro" id="IPR029045">
    <property type="entry name" value="ClpP/crotonase-like_dom_sf"/>
</dbReference>
<dbReference type="AlphaFoldDB" id="A0A7C3J242"/>
<comment type="caution">
    <text evidence="4">The sequence shown here is derived from an EMBL/GenBank/DDBJ whole genome shotgun (WGS) entry which is preliminary data.</text>
</comment>
<dbReference type="Pfam" id="PF24961">
    <property type="entry name" value="NfeD_membrane"/>
    <property type="match status" value="1"/>
</dbReference>
<feature type="transmembrane region" description="Helical" evidence="1">
    <location>
        <begin position="104"/>
        <end position="124"/>
    </location>
</feature>
<feature type="transmembrane region" description="Helical" evidence="1">
    <location>
        <begin position="285"/>
        <end position="315"/>
    </location>
</feature>
<feature type="domain" description="NfeD integral membrane" evidence="2">
    <location>
        <begin position="256"/>
        <end position="379"/>
    </location>
</feature>
<feature type="domain" description="NfeD1b N-terminal" evidence="3">
    <location>
        <begin position="61"/>
        <end position="205"/>
    </location>
</feature>
<dbReference type="InterPro" id="IPR052165">
    <property type="entry name" value="Membrane_assoc_protease"/>
</dbReference>
<keyword evidence="1" id="KW-0472">Membrane</keyword>
<sequence>MIKRKHEGTDIKSVLKKPLIFFFFFVLLVSLSNVPAVESSNGKILIFRLEGTITVAHAEAFADALVTANLEGCSAVVMTISTPGGSVDAMLRIISSIDNSAIPVIAYVFPTGSTAWSAGTYILMASHIAAMAPQTVIGSCQPVSYSPLGSTPIDDSKIINALVSVMETHANARNRNATLATLFITENLNVDDLGALQNGVIEVRANGIANLLSQLDGVTVNTAVGQVTLATAGAETLQYNFRLRESILNSLSDPMISSILFIVGIFALIYGFSAPGYGGEIIGGIAILLALIGMGFDVNVLSIVMLIAGAVMLVYELATPGFGILGISGIIVLTIGALFIVPFSPEKWSVTGEWYSAFTSIILAIAISIAAIAVFIIYKVLQVRRRKPVIGTMLGDFVIPTKNAAPNETIYVLYNGEQWSAKCEVGIKSGRKYRIVRKEGPVLILEDVEK</sequence>
<dbReference type="CDD" id="cd07020">
    <property type="entry name" value="Clp_protease_NfeD_1"/>
    <property type="match status" value="1"/>
</dbReference>
<feature type="transmembrane region" description="Helical" evidence="1">
    <location>
        <begin position="355"/>
        <end position="378"/>
    </location>
</feature>
<reference evidence="4" key="1">
    <citation type="journal article" date="2020" name="mSystems">
        <title>Genome- and Community-Level Interaction Insights into Carbon Utilization and Element Cycling Functions of Hydrothermarchaeota in Hydrothermal Sediment.</title>
        <authorList>
            <person name="Zhou Z."/>
            <person name="Liu Y."/>
            <person name="Xu W."/>
            <person name="Pan J."/>
            <person name="Luo Z.H."/>
            <person name="Li M."/>
        </authorList>
    </citation>
    <scope>NUCLEOTIDE SEQUENCE [LARGE SCALE GENOMIC DNA]</scope>
    <source>
        <strain evidence="4">SpSt-468</strain>
    </source>
</reference>
<dbReference type="Pfam" id="PF25145">
    <property type="entry name" value="NfeD1b_N"/>
    <property type="match status" value="1"/>
</dbReference>
<evidence type="ECO:0000259" key="3">
    <source>
        <dbReference type="Pfam" id="PF25145"/>
    </source>
</evidence>
<evidence type="ECO:0000259" key="2">
    <source>
        <dbReference type="Pfam" id="PF24961"/>
    </source>
</evidence>
<dbReference type="EMBL" id="DSTX01000002">
    <property type="protein sequence ID" value="HFK20259.1"/>
    <property type="molecule type" value="Genomic_DNA"/>
</dbReference>
<proteinExistence type="predicted"/>
<gene>
    <name evidence="4" type="ORF">ENS19_03160</name>
</gene>
<dbReference type="InterPro" id="IPR056738">
    <property type="entry name" value="NfeD1b_N"/>
</dbReference>
<keyword evidence="1" id="KW-0812">Transmembrane</keyword>
<dbReference type="Gene3D" id="3.90.226.10">
    <property type="entry name" value="2-enoyl-CoA Hydratase, Chain A, domain 1"/>
    <property type="match status" value="1"/>
</dbReference>
<accession>A0A7C3J242</accession>
<feature type="transmembrane region" description="Helical" evidence="1">
    <location>
        <begin position="254"/>
        <end position="273"/>
    </location>
</feature>
<name>A0A7C3J242_9CREN</name>
<protein>
    <submittedName>
        <fullName evidence="4">Nodulation protein NfeD</fullName>
    </submittedName>
</protein>
<evidence type="ECO:0000256" key="1">
    <source>
        <dbReference type="SAM" id="Phobius"/>
    </source>
</evidence>
<dbReference type="PANTHER" id="PTHR33507">
    <property type="entry name" value="INNER MEMBRANE PROTEIN YBBJ"/>
    <property type="match status" value="1"/>
</dbReference>
<organism evidence="4">
    <name type="scientific">Candidatus Methanomethylicus mesodigestus</name>
    <dbReference type="NCBI Taxonomy" id="1867258"/>
    <lineage>
        <taxon>Archaea</taxon>
        <taxon>Thermoproteota</taxon>
        <taxon>Methanosuratincolia</taxon>
        <taxon>Candidatus Methanomethylicales</taxon>
        <taxon>Candidatus Methanomethylicaceae</taxon>
        <taxon>Candidatus Methanomethylicus</taxon>
    </lineage>
</organism>
<dbReference type="PANTHER" id="PTHR33507:SF4">
    <property type="entry name" value="NODULATION COMPETITIVENESS PROTEIN NFED"/>
    <property type="match status" value="1"/>
</dbReference>